<keyword evidence="2" id="KW-0999">Mitochondrion inner membrane</keyword>
<proteinExistence type="inferred from homology"/>
<evidence type="ECO:0000313" key="12">
    <source>
        <dbReference type="Proteomes" id="UP000541444"/>
    </source>
</evidence>
<dbReference type="GO" id="GO:0004252">
    <property type="term" value="F:serine-type endopeptidase activity"/>
    <property type="evidence" value="ECO:0007669"/>
    <property type="project" value="InterPro"/>
</dbReference>
<dbReference type="FunFam" id="2.10.109.10:FF:000014">
    <property type="entry name" value="Inner membrane protease subunit 1"/>
    <property type="match status" value="1"/>
</dbReference>
<dbReference type="InterPro" id="IPR000223">
    <property type="entry name" value="Pept_S26A_signal_pept_1"/>
</dbReference>
<feature type="active site" evidence="9">
    <location>
        <position position="95"/>
    </location>
</feature>
<evidence type="ECO:0000259" key="10">
    <source>
        <dbReference type="Pfam" id="PF10502"/>
    </source>
</evidence>
<dbReference type="GO" id="GO:0006465">
    <property type="term" value="P:signal peptide processing"/>
    <property type="evidence" value="ECO:0007669"/>
    <property type="project" value="InterPro"/>
</dbReference>
<dbReference type="EMBL" id="JACGCM010000882">
    <property type="protein sequence ID" value="KAF6164908.1"/>
    <property type="molecule type" value="Genomic_DNA"/>
</dbReference>
<dbReference type="InterPro" id="IPR052064">
    <property type="entry name" value="Mito_IMP1_subunit"/>
</dbReference>
<feature type="domain" description="Peptidase S26" evidence="10">
    <location>
        <begin position="29"/>
        <end position="107"/>
    </location>
</feature>
<comment type="caution">
    <text evidence="11">The sequence shown here is derived from an EMBL/GenBank/DDBJ whole genome shotgun (WGS) entry which is preliminary data.</text>
</comment>
<evidence type="ECO:0000256" key="1">
    <source>
        <dbReference type="ARBA" id="ARBA00004273"/>
    </source>
</evidence>
<keyword evidence="3" id="KW-0378">Hydrolase</keyword>
<evidence type="ECO:0000256" key="3">
    <source>
        <dbReference type="ARBA" id="ARBA00022801"/>
    </source>
</evidence>
<dbReference type="SUPFAM" id="SSF51306">
    <property type="entry name" value="LexA/Signal peptidase"/>
    <property type="match status" value="1"/>
</dbReference>
<evidence type="ECO:0000256" key="9">
    <source>
        <dbReference type="PIRSR" id="PIRSR600223-1"/>
    </source>
</evidence>
<dbReference type="PROSITE" id="PS00761">
    <property type="entry name" value="SPASE_I_3"/>
    <property type="match status" value="1"/>
</dbReference>
<comment type="subcellular location">
    <subcellularLocation>
        <location evidence="1">Mitochondrion inner membrane</location>
    </subcellularLocation>
</comment>
<dbReference type="PANTHER" id="PTHR12383">
    <property type="entry name" value="PROTEASE FAMILY S26 MITOCHONDRIAL INNER MEMBRANE PROTEASE-RELATED"/>
    <property type="match status" value="1"/>
</dbReference>
<feature type="active site" evidence="9">
    <location>
        <position position="51"/>
    </location>
</feature>
<feature type="domain" description="Peptidase S26" evidence="10">
    <location>
        <begin position="119"/>
        <end position="160"/>
    </location>
</feature>
<dbReference type="GO" id="GO:0042720">
    <property type="term" value="C:mitochondrial inner membrane peptidase complex"/>
    <property type="evidence" value="ECO:0007669"/>
    <property type="project" value="TreeGrafter"/>
</dbReference>
<comment type="similarity">
    <text evidence="6">Belongs to the peptidase S26 family. IMP1 subfamily.</text>
</comment>
<dbReference type="PRINTS" id="PR00727">
    <property type="entry name" value="LEADERPTASE"/>
</dbReference>
<comment type="subunit">
    <text evidence="8">Heterodimer of 2 subunits, IMP1A/B and IMP12.</text>
</comment>
<dbReference type="OrthoDB" id="308440at2759"/>
<dbReference type="PANTHER" id="PTHR12383:SF16">
    <property type="entry name" value="MITOCHONDRIAL INNER MEMBRANE PROTEASE SUBUNIT 1"/>
    <property type="match status" value="1"/>
</dbReference>
<dbReference type="Pfam" id="PF10502">
    <property type="entry name" value="Peptidase_S26"/>
    <property type="match status" value="2"/>
</dbReference>
<keyword evidence="4" id="KW-0496">Mitochondrion</keyword>
<sequence length="174" mass="19378">MSGLRFRFLQFPWKTITKDAFDGTMTVAKFLLVFHVSDTYICTPTVTYGASMLPTINSTGDLLLADRLSARFGRIRRGDIIIARSPENPRKIVTKRVMGMEGDQVTFLVDPGNINSCKSVTVPKGHVWIQGDNTYVSNDSRKYGAIPYGLIEGKAFFRVWPLENFGSLSPGSHP</sequence>
<reference evidence="11 12" key="1">
    <citation type="journal article" date="2020" name="IScience">
        <title>Genome Sequencing of the Endangered Kingdonia uniflora (Circaeasteraceae, Ranunculales) Reveals Potential Mechanisms of Evolutionary Specialization.</title>
        <authorList>
            <person name="Sun Y."/>
            <person name="Deng T."/>
            <person name="Zhang A."/>
            <person name="Moore M.J."/>
            <person name="Landis J.B."/>
            <person name="Lin N."/>
            <person name="Zhang H."/>
            <person name="Zhang X."/>
            <person name="Huang J."/>
            <person name="Zhang X."/>
            <person name="Sun H."/>
            <person name="Wang H."/>
        </authorList>
    </citation>
    <scope>NUCLEOTIDE SEQUENCE [LARGE SCALE GENOMIC DNA]</scope>
    <source>
        <strain evidence="11">TB1705</strain>
        <tissue evidence="11">Leaf</tissue>
    </source>
</reference>
<keyword evidence="12" id="KW-1185">Reference proteome</keyword>
<dbReference type="InterPro" id="IPR019533">
    <property type="entry name" value="Peptidase_S26"/>
</dbReference>
<dbReference type="InterPro" id="IPR036286">
    <property type="entry name" value="LexA/Signal_pep-like_sf"/>
</dbReference>
<keyword evidence="5" id="KW-0472">Membrane</keyword>
<organism evidence="11 12">
    <name type="scientific">Kingdonia uniflora</name>
    <dbReference type="NCBI Taxonomy" id="39325"/>
    <lineage>
        <taxon>Eukaryota</taxon>
        <taxon>Viridiplantae</taxon>
        <taxon>Streptophyta</taxon>
        <taxon>Embryophyta</taxon>
        <taxon>Tracheophyta</taxon>
        <taxon>Spermatophyta</taxon>
        <taxon>Magnoliopsida</taxon>
        <taxon>Ranunculales</taxon>
        <taxon>Circaeasteraceae</taxon>
        <taxon>Kingdonia</taxon>
    </lineage>
</organism>
<dbReference type="GO" id="GO:0006627">
    <property type="term" value="P:protein processing involved in protein targeting to mitochondrion"/>
    <property type="evidence" value="ECO:0007669"/>
    <property type="project" value="TreeGrafter"/>
</dbReference>
<evidence type="ECO:0000256" key="2">
    <source>
        <dbReference type="ARBA" id="ARBA00022792"/>
    </source>
</evidence>
<dbReference type="NCBIfam" id="TIGR02227">
    <property type="entry name" value="sigpep_I_bact"/>
    <property type="match status" value="1"/>
</dbReference>
<dbReference type="Gene3D" id="2.10.109.10">
    <property type="entry name" value="Umud Fragment, subunit A"/>
    <property type="match status" value="1"/>
</dbReference>
<accession>A0A7J7NDG6</accession>
<dbReference type="Proteomes" id="UP000541444">
    <property type="component" value="Unassembled WGS sequence"/>
</dbReference>
<dbReference type="AlphaFoldDB" id="A0A7J7NDG6"/>
<dbReference type="InterPro" id="IPR019758">
    <property type="entry name" value="Pept_S26A_signal_pept_1_CS"/>
</dbReference>
<evidence type="ECO:0000256" key="6">
    <source>
        <dbReference type="ARBA" id="ARBA00038445"/>
    </source>
</evidence>
<name>A0A7J7NDG6_9MAGN</name>
<evidence type="ECO:0000256" key="5">
    <source>
        <dbReference type="ARBA" id="ARBA00023136"/>
    </source>
</evidence>
<evidence type="ECO:0000313" key="11">
    <source>
        <dbReference type="EMBL" id="KAF6164908.1"/>
    </source>
</evidence>
<comment type="function">
    <text evidence="7">Catalyzes the removal of transit peptides required for the targeting of proteins from the mitochondrial matrix, across the inner membrane, into the inter-membrane space.</text>
</comment>
<evidence type="ECO:0000256" key="4">
    <source>
        <dbReference type="ARBA" id="ARBA00023128"/>
    </source>
</evidence>
<protein>
    <recommendedName>
        <fullName evidence="10">Peptidase S26 domain-containing protein</fullName>
    </recommendedName>
</protein>
<evidence type="ECO:0000256" key="7">
    <source>
        <dbReference type="ARBA" id="ARBA00054895"/>
    </source>
</evidence>
<dbReference type="CDD" id="cd06530">
    <property type="entry name" value="S26_SPase_I"/>
    <property type="match status" value="1"/>
</dbReference>
<gene>
    <name evidence="11" type="ORF">GIB67_017111</name>
</gene>
<evidence type="ECO:0000256" key="8">
    <source>
        <dbReference type="ARBA" id="ARBA00064368"/>
    </source>
</evidence>